<keyword evidence="1 4" id="KW-0812">Transmembrane</keyword>
<protein>
    <recommendedName>
        <fullName evidence="4">Copper transport protein</fullName>
    </recommendedName>
</protein>
<keyword evidence="3 4" id="KW-0472">Membrane</keyword>
<dbReference type="RefSeq" id="XP_066671732.1">
    <property type="nucleotide sequence ID" value="XM_066808114.1"/>
</dbReference>
<dbReference type="PANTHER" id="PTHR12483">
    <property type="entry name" value="SOLUTE CARRIER FAMILY 31 COPPER TRANSPORTERS"/>
    <property type="match status" value="1"/>
</dbReference>
<dbReference type="PANTHER" id="PTHR12483:SF115">
    <property type="entry name" value="COPPER TRANSPORT PROTEIN"/>
    <property type="match status" value="1"/>
</dbReference>
<dbReference type="GeneID" id="92041174"/>
<dbReference type="Proteomes" id="UP001433268">
    <property type="component" value="Unassembled WGS sequence"/>
</dbReference>
<evidence type="ECO:0000256" key="2">
    <source>
        <dbReference type="ARBA" id="ARBA00022989"/>
    </source>
</evidence>
<gene>
    <name evidence="5" type="ORF">PG997_003799</name>
</gene>
<feature type="transmembrane region" description="Helical" evidence="4">
    <location>
        <begin position="66"/>
        <end position="85"/>
    </location>
</feature>
<evidence type="ECO:0000313" key="5">
    <source>
        <dbReference type="EMBL" id="KAK8088838.1"/>
    </source>
</evidence>
<feature type="transmembrane region" description="Helical" evidence="4">
    <location>
        <begin position="132"/>
        <end position="152"/>
    </location>
</feature>
<proteinExistence type="inferred from homology"/>
<name>A0ABR1X085_9PEZI</name>
<sequence>TRLEPFKDTYTNMDHSHMDHGGMDHGDMGHGGGGGMSDMCNMNMLFTWDTTNLCIVFRQWHVRGPVSLIFSLLAVVLICAGYEFLRDLIRRYEASAARRAEELPTQEQVTESTPFLWSTGLRQVTVEKRSHVVKAALYAVQTFYAFMIMLLFMTYNGWIMVAVAVGAFLGYLVFGKSTSATKETACH</sequence>
<feature type="non-terminal residue" evidence="5">
    <location>
        <position position="1"/>
    </location>
</feature>
<comment type="subcellular location">
    <subcellularLocation>
        <location evidence="4">Membrane</location>
        <topology evidence="4">Multi-pass membrane protein</topology>
    </subcellularLocation>
</comment>
<evidence type="ECO:0000256" key="1">
    <source>
        <dbReference type="ARBA" id="ARBA00022692"/>
    </source>
</evidence>
<dbReference type="EMBL" id="JAQQWN010000004">
    <property type="protein sequence ID" value="KAK8088838.1"/>
    <property type="molecule type" value="Genomic_DNA"/>
</dbReference>
<keyword evidence="4" id="KW-0406">Ion transport</keyword>
<dbReference type="InterPro" id="IPR007274">
    <property type="entry name" value="Cop_transporter"/>
</dbReference>
<organism evidence="5 6">
    <name type="scientific">Apiospora hydei</name>
    <dbReference type="NCBI Taxonomy" id="1337664"/>
    <lineage>
        <taxon>Eukaryota</taxon>
        <taxon>Fungi</taxon>
        <taxon>Dikarya</taxon>
        <taxon>Ascomycota</taxon>
        <taxon>Pezizomycotina</taxon>
        <taxon>Sordariomycetes</taxon>
        <taxon>Xylariomycetidae</taxon>
        <taxon>Amphisphaeriales</taxon>
        <taxon>Apiosporaceae</taxon>
        <taxon>Apiospora</taxon>
    </lineage>
</organism>
<keyword evidence="4" id="KW-0187">Copper transport</keyword>
<evidence type="ECO:0000313" key="6">
    <source>
        <dbReference type="Proteomes" id="UP001433268"/>
    </source>
</evidence>
<keyword evidence="2 4" id="KW-1133">Transmembrane helix</keyword>
<evidence type="ECO:0000256" key="4">
    <source>
        <dbReference type="RuleBase" id="RU367022"/>
    </source>
</evidence>
<comment type="similarity">
    <text evidence="4">Belongs to the copper transporter (Ctr) (TC 1.A.56) family. SLC31A subfamily.</text>
</comment>
<comment type="caution">
    <text evidence="5">The sequence shown here is derived from an EMBL/GenBank/DDBJ whole genome shotgun (WGS) entry which is preliminary data.</text>
</comment>
<reference evidence="5 6" key="1">
    <citation type="submission" date="2023-01" db="EMBL/GenBank/DDBJ databases">
        <title>Analysis of 21 Apiospora genomes using comparative genomics revels a genus with tremendous synthesis potential of carbohydrate active enzymes and secondary metabolites.</title>
        <authorList>
            <person name="Sorensen T."/>
        </authorList>
    </citation>
    <scope>NUCLEOTIDE SEQUENCE [LARGE SCALE GENOMIC DNA]</scope>
    <source>
        <strain evidence="5 6">CBS 114990</strain>
    </source>
</reference>
<accession>A0ABR1X085</accession>
<dbReference type="Pfam" id="PF04145">
    <property type="entry name" value="Ctr"/>
    <property type="match status" value="1"/>
</dbReference>
<keyword evidence="4" id="KW-0813">Transport</keyword>
<keyword evidence="4" id="KW-0186">Copper</keyword>
<evidence type="ECO:0000256" key="3">
    <source>
        <dbReference type="ARBA" id="ARBA00023136"/>
    </source>
</evidence>
<feature type="transmembrane region" description="Helical" evidence="4">
    <location>
        <begin position="158"/>
        <end position="174"/>
    </location>
</feature>
<keyword evidence="6" id="KW-1185">Reference proteome</keyword>